<feature type="region of interest" description="Disordered" evidence="1">
    <location>
        <begin position="19"/>
        <end position="76"/>
    </location>
</feature>
<reference evidence="2" key="1">
    <citation type="submission" date="2018-11" db="EMBL/GenBank/DDBJ databases">
        <authorList>
            <person name="Grassa J C."/>
        </authorList>
    </citation>
    <scope>NUCLEOTIDE SEQUENCE [LARGE SCALE GENOMIC DNA]</scope>
</reference>
<evidence type="ECO:0000313" key="3">
    <source>
        <dbReference type="Proteomes" id="UP000596661"/>
    </source>
</evidence>
<organism evidence="2 3">
    <name type="scientific">Cannabis sativa</name>
    <name type="common">Hemp</name>
    <name type="synonym">Marijuana</name>
    <dbReference type="NCBI Taxonomy" id="3483"/>
    <lineage>
        <taxon>Eukaryota</taxon>
        <taxon>Viridiplantae</taxon>
        <taxon>Streptophyta</taxon>
        <taxon>Embryophyta</taxon>
        <taxon>Tracheophyta</taxon>
        <taxon>Spermatophyta</taxon>
        <taxon>Magnoliopsida</taxon>
        <taxon>eudicotyledons</taxon>
        <taxon>Gunneridae</taxon>
        <taxon>Pentapetalae</taxon>
        <taxon>rosids</taxon>
        <taxon>fabids</taxon>
        <taxon>Rosales</taxon>
        <taxon>Cannabaceae</taxon>
        <taxon>Cannabis</taxon>
    </lineage>
</organism>
<accession>A0A803NWW5</accession>
<feature type="compositionally biased region" description="Low complexity" evidence="1">
    <location>
        <begin position="24"/>
        <end position="41"/>
    </location>
</feature>
<dbReference type="Gramene" id="evm.model.02.2216">
    <property type="protein sequence ID" value="cds.evm.model.02.2216"/>
    <property type="gene ID" value="evm.TU.02.2216"/>
</dbReference>
<dbReference type="EMBL" id="UZAU01000235">
    <property type="status" value="NOT_ANNOTATED_CDS"/>
    <property type="molecule type" value="Genomic_DNA"/>
</dbReference>
<dbReference type="AlphaFoldDB" id="A0A803NWW5"/>
<dbReference type="Proteomes" id="UP000596661">
    <property type="component" value="Chromosome 2"/>
</dbReference>
<sequence length="134" mass="15681">MAELHKRIKNSLAELKRGKYKCESPVPWSRSRSPRGNNSRGRSLRRCSPHRQRSPKLAKSPSKNETSPKRKGGPRFVNYTELAVPHNHIYATEEKNGVFRKPPPIRGNRDKRDPKKFCKYHKDIGHTTLECWFY</sequence>
<name>A0A803NWW5_CANSA</name>
<proteinExistence type="predicted"/>
<evidence type="ECO:0000256" key="1">
    <source>
        <dbReference type="SAM" id="MobiDB-lite"/>
    </source>
</evidence>
<feature type="region of interest" description="Disordered" evidence="1">
    <location>
        <begin position="94"/>
        <end position="115"/>
    </location>
</feature>
<reference evidence="2" key="2">
    <citation type="submission" date="2021-03" db="UniProtKB">
        <authorList>
            <consortium name="EnsemblPlants"/>
        </authorList>
    </citation>
    <scope>IDENTIFICATION</scope>
</reference>
<dbReference type="EnsemblPlants" id="evm.model.02.2216">
    <property type="protein sequence ID" value="cds.evm.model.02.2216"/>
    <property type="gene ID" value="evm.TU.02.2216"/>
</dbReference>
<evidence type="ECO:0000313" key="2">
    <source>
        <dbReference type="EnsemblPlants" id="cds.evm.model.02.2216"/>
    </source>
</evidence>
<keyword evidence="3" id="KW-1185">Reference proteome</keyword>
<protein>
    <submittedName>
        <fullName evidence="2">Uncharacterized protein</fullName>
    </submittedName>
</protein>
<feature type="compositionally biased region" description="Basic residues" evidence="1">
    <location>
        <begin position="42"/>
        <end position="56"/>
    </location>
</feature>